<dbReference type="InterPro" id="IPR050490">
    <property type="entry name" value="Bact_solute-bd_prot1"/>
</dbReference>
<sequence>MQKTRRMIGAALVTGLVVPLAACGGDDSGSADETLTVQSLWTKGTAEGDALSKVIDQFTEETGTQVEWLDTGESLSDVFETSVAGGSQADIVLSNFAEKTVDWVKNGAVVPIDSYMDDWGLTDSVRPAAVDEWKDSDGNQVGIPFSGFSWPVWYNTDLLAQAGVDEIPTTTDELIAAAGKLRDAGIEPMVIGGNDWSGQKLFLQIAQAYADPQTARETFTNGGFCDQPDIVKGIELFTQLRDGGVFIDDAEGYTADAMNTEYYTGSAAIMSAGSWAFGAEDLTPELAEVTTLSGFPNPSGGAYSKPTAYQGYTGTGVMLSTNGEKKSDIAGQFISMLYSSDTVADFVATANLVPAATTAEDAEVTNPLLQQAVSDLDSRVDYAVMPDTAVPGAVADPMIRVTSLAYAKGNDAASMCSAIDDAYASVG</sequence>
<dbReference type="Proteomes" id="UP001321475">
    <property type="component" value="Chromosome"/>
</dbReference>
<organism evidence="2 3">
    <name type="scientific">Paraoerskovia sediminicola</name>
    <dbReference type="NCBI Taxonomy" id="1138587"/>
    <lineage>
        <taxon>Bacteria</taxon>
        <taxon>Bacillati</taxon>
        <taxon>Actinomycetota</taxon>
        <taxon>Actinomycetes</taxon>
        <taxon>Micrococcales</taxon>
        <taxon>Cellulomonadaceae</taxon>
        <taxon>Paraoerskovia</taxon>
    </lineage>
</organism>
<protein>
    <submittedName>
        <fullName evidence="2">ABC transporter substrate-binding protein</fullName>
    </submittedName>
</protein>
<keyword evidence="3" id="KW-1185">Reference proteome</keyword>
<dbReference type="Pfam" id="PF01547">
    <property type="entry name" value="SBP_bac_1"/>
    <property type="match status" value="1"/>
</dbReference>
<dbReference type="InterPro" id="IPR006059">
    <property type="entry name" value="SBP"/>
</dbReference>
<reference evidence="3" key="1">
    <citation type="journal article" date="2019" name="Int. J. Syst. Evol. Microbiol.">
        <title>The Global Catalogue of Microorganisms (GCM) 10K type strain sequencing project: providing services to taxonomists for standard genome sequencing and annotation.</title>
        <authorList>
            <consortium name="The Broad Institute Genomics Platform"/>
            <consortium name="The Broad Institute Genome Sequencing Center for Infectious Disease"/>
            <person name="Wu L."/>
            <person name="Ma J."/>
        </authorList>
    </citation>
    <scope>NUCLEOTIDE SEQUENCE [LARGE SCALE GENOMIC DNA]</scope>
    <source>
        <strain evidence="3">NBRC 108565</strain>
    </source>
</reference>
<dbReference type="PANTHER" id="PTHR43649:SF30">
    <property type="entry name" value="ABC TRANSPORTER SUBSTRATE-BINDING PROTEIN"/>
    <property type="match status" value="1"/>
</dbReference>
<dbReference type="EMBL" id="AP027729">
    <property type="protein sequence ID" value="BDZ42296.1"/>
    <property type="molecule type" value="Genomic_DNA"/>
</dbReference>
<keyword evidence="1" id="KW-0732">Signal</keyword>
<dbReference type="SUPFAM" id="SSF53850">
    <property type="entry name" value="Periplasmic binding protein-like II"/>
    <property type="match status" value="1"/>
</dbReference>
<gene>
    <name evidence="2" type="ORF">GCM10025865_15950</name>
</gene>
<feature type="signal peptide" evidence="1">
    <location>
        <begin position="1"/>
        <end position="24"/>
    </location>
</feature>
<feature type="chain" id="PRO_5045940567" evidence="1">
    <location>
        <begin position="25"/>
        <end position="427"/>
    </location>
</feature>
<accession>A0ABN6XBR0</accession>
<name>A0ABN6XBR0_9CELL</name>
<evidence type="ECO:0000313" key="3">
    <source>
        <dbReference type="Proteomes" id="UP001321475"/>
    </source>
</evidence>
<evidence type="ECO:0000256" key="1">
    <source>
        <dbReference type="SAM" id="SignalP"/>
    </source>
</evidence>
<dbReference type="Gene3D" id="3.40.190.10">
    <property type="entry name" value="Periplasmic binding protein-like II"/>
    <property type="match status" value="3"/>
</dbReference>
<dbReference type="RefSeq" id="WP_286219286.1">
    <property type="nucleotide sequence ID" value="NZ_AP027729.1"/>
</dbReference>
<proteinExistence type="predicted"/>
<evidence type="ECO:0000313" key="2">
    <source>
        <dbReference type="EMBL" id="BDZ42296.1"/>
    </source>
</evidence>
<dbReference type="PANTHER" id="PTHR43649">
    <property type="entry name" value="ARABINOSE-BINDING PROTEIN-RELATED"/>
    <property type="match status" value="1"/>
</dbReference>